<accession>A0A6B9FNX0</accession>
<reference evidence="2 3" key="1">
    <citation type="journal article" date="2012" name="Genet. Mol. Biol.">
        <title>Analysis of 16S rRNA and mxaF genes revealing insights into Methylobacterium niche-specific plant association.</title>
        <authorList>
            <person name="Dourado M.N."/>
            <person name="Andreote F.D."/>
            <person name="Dini-Andreote F."/>
            <person name="Conti R."/>
            <person name="Araujo J.M."/>
            <person name="Araujo W.L."/>
        </authorList>
    </citation>
    <scope>NUCLEOTIDE SEQUENCE [LARGE SCALE GENOMIC DNA]</scope>
    <source>
        <strain evidence="2 3">SR1.6/6</strain>
    </source>
</reference>
<sequence>MVSLKTARTSPADTVVARTRDCQSGRAAWARSGAVGLSALLATALVWPGLVEARPAGFEGSAPSCFVTGGGDLEICREGSEAEGVLISPASCAFVRGVQILRLPRSEAPGPLQAVFQGQTPIAARRGEEACPERRATDSRDGGALRTGRTFEALATTLPPSADRFWVELPEERARRRGWSEPTPSAEGIGPRDPIAVAGRDWAGEAYSYVFLLGQERVGVTGAEEPETEGRRRRGRRRTERDGPIEGVADVRRRVQIEARTLDFQSFEIRTRTADGYGLAWTPFDAGAGRGRSEPPTPAAVIDEAGKPVASACTAPAFETHGLAGSISIVDRTYHYVYTDVIPEDCGLPPEKRRTALYLRTAQDLAGPKVWSVARKLAGPLPPGSLVRVARAKGMQRWAVSYTCQRPANAPGGPVADICLQYTADMSLDGIGALKLYADPVEAGRSPAYLGLRSGGDGSGRYDRSAHFWMTDAQGNLDTPAIYPGKAGFLTWLDRLAPTASGRDASSLYGRPVYWATWTVRRIGAQ</sequence>
<dbReference type="AlphaFoldDB" id="A0A6B9FNX0"/>
<dbReference type="Proteomes" id="UP000012488">
    <property type="component" value="Chromosome"/>
</dbReference>
<feature type="region of interest" description="Disordered" evidence="1">
    <location>
        <begin position="125"/>
        <end position="144"/>
    </location>
</feature>
<dbReference type="OrthoDB" id="7973201at2"/>
<evidence type="ECO:0000313" key="3">
    <source>
        <dbReference type="Proteomes" id="UP000012488"/>
    </source>
</evidence>
<protein>
    <submittedName>
        <fullName evidence="2">Uncharacterized protein</fullName>
    </submittedName>
</protein>
<feature type="compositionally biased region" description="Basic and acidic residues" evidence="1">
    <location>
        <begin position="125"/>
        <end position="143"/>
    </location>
</feature>
<feature type="region of interest" description="Disordered" evidence="1">
    <location>
        <begin position="221"/>
        <end position="244"/>
    </location>
</feature>
<reference evidence="2 3" key="2">
    <citation type="journal article" date="2013" name="Genome Announc.">
        <title>Draft Genome Sequence of Methylobacterium mesophilicum Strain SR1.6/6, Isolated from Citrus sinensis.</title>
        <authorList>
            <person name="Marinho Almeida D."/>
            <person name="Dini-Andreote F."/>
            <person name="Camargo Neves A.A."/>
            <person name="Juca Ramos R.T."/>
            <person name="Andreote F.D."/>
            <person name="Carneiro A.R."/>
            <person name="Oliveira de Souza Lima A."/>
            <person name="Caracciolo Gomes de Sa P.H."/>
            <person name="Ribeiro Barbosa M.S."/>
            <person name="Araujo W.L."/>
            <person name="Silva A."/>
        </authorList>
    </citation>
    <scope>NUCLEOTIDE SEQUENCE [LARGE SCALE GENOMIC DNA]</scope>
    <source>
        <strain evidence="2 3">SR1.6/6</strain>
    </source>
</reference>
<evidence type="ECO:0000256" key="1">
    <source>
        <dbReference type="SAM" id="MobiDB-lite"/>
    </source>
</evidence>
<evidence type="ECO:0000313" key="2">
    <source>
        <dbReference type="EMBL" id="QGY04280.1"/>
    </source>
</evidence>
<dbReference type="KEGG" id="mmes:MMSR116_22030"/>
<dbReference type="EMBL" id="CP043538">
    <property type="protein sequence ID" value="QGY04280.1"/>
    <property type="molecule type" value="Genomic_DNA"/>
</dbReference>
<gene>
    <name evidence="2" type="ORF">MMSR116_22030</name>
</gene>
<name>A0A6B9FNX0_9HYPH</name>
<organism evidence="2 3">
    <name type="scientific">Methylobacterium mesophilicum SR1.6/6</name>
    <dbReference type="NCBI Taxonomy" id="908290"/>
    <lineage>
        <taxon>Bacteria</taxon>
        <taxon>Pseudomonadati</taxon>
        <taxon>Pseudomonadota</taxon>
        <taxon>Alphaproteobacteria</taxon>
        <taxon>Hyphomicrobiales</taxon>
        <taxon>Methylobacteriaceae</taxon>
        <taxon>Methylobacterium</taxon>
    </lineage>
</organism>
<proteinExistence type="predicted"/>